<evidence type="ECO:0000259" key="2">
    <source>
        <dbReference type="SMART" id="SM00939"/>
    </source>
</evidence>
<feature type="domain" description="Xaa-Pro dipeptidyl-peptidase C-terminal" evidence="2">
    <location>
        <begin position="489"/>
        <end position="710"/>
    </location>
</feature>
<keyword evidence="4" id="KW-1185">Reference proteome</keyword>
<protein>
    <submittedName>
        <fullName evidence="3">Hydrolase CocE/NonD family protein</fullName>
    </submittedName>
</protein>
<organism evidence="3 4">
    <name type="scientific">Marivirga tractuosa (strain ATCC 23168 / DSM 4126 / NBRC 15989 / NCIMB 1408 / VKM B-1430 / H-43)</name>
    <name type="common">Microscilla tractuosa</name>
    <name type="synonym">Flexibacter tractuosus</name>
    <dbReference type="NCBI Taxonomy" id="643867"/>
    <lineage>
        <taxon>Bacteria</taxon>
        <taxon>Pseudomonadati</taxon>
        <taxon>Bacteroidota</taxon>
        <taxon>Cytophagia</taxon>
        <taxon>Cytophagales</taxon>
        <taxon>Marivirgaceae</taxon>
        <taxon>Marivirga</taxon>
    </lineage>
</organism>
<name>E4TLG7_MARTH</name>
<evidence type="ECO:0000256" key="1">
    <source>
        <dbReference type="ARBA" id="ARBA00022801"/>
    </source>
</evidence>
<dbReference type="InterPro" id="IPR000383">
    <property type="entry name" value="Xaa-Pro-like_dom"/>
</dbReference>
<dbReference type="InterPro" id="IPR005674">
    <property type="entry name" value="CocE/Ser_esterase"/>
</dbReference>
<keyword evidence="1 3" id="KW-0378">Hydrolase</keyword>
<accession>E4TLG7</accession>
<dbReference type="SUPFAM" id="SSF49785">
    <property type="entry name" value="Galactose-binding domain-like"/>
    <property type="match status" value="1"/>
</dbReference>
<dbReference type="Proteomes" id="UP000008720">
    <property type="component" value="Chromosome"/>
</dbReference>
<dbReference type="EMBL" id="CP002349">
    <property type="protein sequence ID" value="ADR21288.1"/>
    <property type="molecule type" value="Genomic_DNA"/>
</dbReference>
<dbReference type="Gene3D" id="3.40.50.1820">
    <property type="entry name" value="alpha/beta hydrolase"/>
    <property type="match status" value="1"/>
</dbReference>
<dbReference type="AlphaFoldDB" id="E4TLG7"/>
<dbReference type="HOGENOM" id="CLU_021631_0_0_10"/>
<dbReference type="Gene3D" id="2.60.120.260">
    <property type="entry name" value="Galactose-binding domain-like"/>
    <property type="match status" value="1"/>
</dbReference>
<dbReference type="Pfam" id="PF08530">
    <property type="entry name" value="PepX_C"/>
    <property type="match status" value="1"/>
</dbReference>
<dbReference type="NCBIfam" id="TIGR00976">
    <property type="entry name" value="CocE_NonD"/>
    <property type="match status" value="1"/>
</dbReference>
<sequence length="737" mass="84338">MSAFSQNLDFEKRAINDTAALDLAMNNLANRYLEYTKAEGLNIGDRELLRYEMIAGHNEDAIQTIRNIRAGNTSEGHLTYSQYELYLKAKIKQNKSGENFNDSYRFVFSQYVKNCTDIMASTITVNFTTYDGVAQFTDDFQAKYDSAPEEKLTADEAKGILNAYFLYHVYSLTEPIIFEETERDENDRYLIEESLIISARDSAEISVITVRKRKIAALPAILIFTIYADNSNKNQAMIAASKGYVGVIANSRGKRKSTNAIEPYKHEYKDVYETIDWISKQSWCNGKVAMYGGSYNGFSQWASMKEKVHPALKTIIPSVSAAPGLDVPMENNVFHNFPYKWIPFVTNNKLLDNGANFDAARWNRMQNTWYTNGLAYSKMDSIDGVPSPLFQEWISHPTYDSYWQGFIPYQEEFAHIDIPILTTTGYYDDGQRGAMYYYLEHLKYNPTAEHYLLLGPYDHFGAQTESSANLRGYEIDSVANLKIQTGLAFEWFDYILKGKKKPRLLKDKVNFQVMGENKWLHRPTLAEMSNDSLVFYLSSNEKDSSFQLAKKMNREVEPIQLSIDLADRSTPNNADYYPWPIIKDNINLKDGLVFKTNAFQEEVVINGSFTGEFKVSTNKQDFDYSINLYELLADGSYFHLSYIIGRASHAKSIEERELLTPNKVTTLTFNNTRIISKKIAVGSRLIAVINGNKNPYSQINYGSGKDVSLEKLEDADEPIIINFHPESKLRIPLWREQ</sequence>
<proteinExistence type="predicted"/>
<dbReference type="eggNOG" id="COG2936">
    <property type="taxonomic scope" value="Bacteria"/>
</dbReference>
<dbReference type="KEGG" id="mtt:Ftrac_1297"/>
<dbReference type="Gene3D" id="1.10.3020.10">
    <property type="entry name" value="alpha-amino acid ester hydrolase ( Helical cap domain)"/>
    <property type="match status" value="1"/>
</dbReference>
<dbReference type="InterPro" id="IPR029058">
    <property type="entry name" value="AB_hydrolase_fold"/>
</dbReference>
<dbReference type="SUPFAM" id="SSF53474">
    <property type="entry name" value="alpha/beta-Hydrolases"/>
    <property type="match status" value="1"/>
</dbReference>
<dbReference type="SMART" id="SM00939">
    <property type="entry name" value="PepX_C"/>
    <property type="match status" value="1"/>
</dbReference>
<dbReference type="GO" id="GO:0008239">
    <property type="term" value="F:dipeptidyl-peptidase activity"/>
    <property type="evidence" value="ECO:0007669"/>
    <property type="project" value="InterPro"/>
</dbReference>
<evidence type="ECO:0000313" key="3">
    <source>
        <dbReference type="EMBL" id="ADR21288.1"/>
    </source>
</evidence>
<dbReference type="InterPro" id="IPR013736">
    <property type="entry name" value="Xaa-Pro_dipept_C"/>
</dbReference>
<gene>
    <name evidence="3" type="ordered locus">Ftrac_1297</name>
</gene>
<evidence type="ECO:0000313" key="4">
    <source>
        <dbReference type="Proteomes" id="UP000008720"/>
    </source>
</evidence>
<dbReference type="STRING" id="643867.Ftrac_1297"/>
<dbReference type="InterPro" id="IPR008979">
    <property type="entry name" value="Galactose-bd-like_sf"/>
</dbReference>
<reference evidence="3 4" key="1">
    <citation type="journal article" date="2011" name="Stand. Genomic Sci.">
        <title>Complete genome sequence of Marivirga tractuosa type strain (H-43).</title>
        <authorList>
            <person name="Pagani I."/>
            <person name="Chertkov O."/>
            <person name="Lapidus A."/>
            <person name="Lucas S."/>
            <person name="Del Rio T.G."/>
            <person name="Tice H."/>
            <person name="Copeland A."/>
            <person name="Cheng J.F."/>
            <person name="Nolan M."/>
            <person name="Saunders E."/>
            <person name="Pitluck S."/>
            <person name="Held B."/>
            <person name="Goodwin L."/>
            <person name="Liolios K."/>
            <person name="Ovchinikova G."/>
            <person name="Ivanova N."/>
            <person name="Mavromatis K."/>
            <person name="Pati A."/>
            <person name="Chen A."/>
            <person name="Palaniappan K."/>
            <person name="Land M."/>
            <person name="Hauser L."/>
            <person name="Jeffries C.D."/>
            <person name="Detter J.C."/>
            <person name="Han C."/>
            <person name="Tapia R."/>
            <person name="Ngatchou-Djao O.D."/>
            <person name="Rohde M."/>
            <person name="Goker M."/>
            <person name="Spring S."/>
            <person name="Sikorski J."/>
            <person name="Woyke T."/>
            <person name="Bristow J."/>
            <person name="Eisen J.A."/>
            <person name="Markowitz V."/>
            <person name="Hugenholtz P."/>
            <person name="Klenk H.P."/>
            <person name="Kyrpides N.C."/>
        </authorList>
    </citation>
    <scope>NUCLEOTIDE SEQUENCE [LARGE SCALE GENOMIC DNA]</scope>
    <source>
        <strain evidence="4">ATCC 23168 / DSM 4126 / NBRC 15989 / NCIMB 1408 / VKM B-1430 / H-43</strain>
    </source>
</reference>
<dbReference type="Pfam" id="PF02129">
    <property type="entry name" value="Peptidase_S15"/>
    <property type="match status" value="1"/>
</dbReference>